<dbReference type="AlphaFoldDB" id="D9R531"/>
<dbReference type="Pfam" id="PF14898">
    <property type="entry name" value="DUF4491"/>
    <property type="match status" value="1"/>
</dbReference>
<dbReference type="EMBL" id="CP002109">
    <property type="protein sequence ID" value="ADL05138.1"/>
    <property type="molecule type" value="Genomic_DNA"/>
</dbReference>
<dbReference type="RefSeq" id="WP_013273224.1">
    <property type="nucleotide sequence ID" value="NC_014376.1"/>
</dbReference>
<dbReference type="PaxDb" id="610130-Closa_2571"/>
<dbReference type="Proteomes" id="UP000001662">
    <property type="component" value="Chromosome"/>
</dbReference>
<dbReference type="InterPro" id="IPR027890">
    <property type="entry name" value="DUF4491"/>
</dbReference>
<organism evidence="2 3">
    <name type="scientific">Lacrimispora saccharolytica (strain ATCC 35040 / DSM 2544 / NRCC 2533 / WM1)</name>
    <name type="common">Clostridium saccharolyticum</name>
    <dbReference type="NCBI Taxonomy" id="610130"/>
    <lineage>
        <taxon>Bacteria</taxon>
        <taxon>Bacillati</taxon>
        <taxon>Bacillota</taxon>
        <taxon>Clostridia</taxon>
        <taxon>Lachnospirales</taxon>
        <taxon>Lachnospiraceae</taxon>
        <taxon>Lacrimispora</taxon>
    </lineage>
</organism>
<evidence type="ECO:0000313" key="3">
    <source>
        <dbReference type="Proteomes" id="UP000001662"/>
    </source>
</evidence>
<keyword evidence="1" id="KW-0472">Membrane</keyword>
<sequence>MNYEGIIIGMGTFLIIGLLHPVVIKSEYYFSSRIWPFFLVGGFVCIGLSLASGGRISSALLAVLGFSLLWSIKELEEQKKRVEKGWFPENPKKKGK</sequence>
<gene>
    <name evidence="2" type="ordered locus">Closa_2571</name>
</gene>
<evidence type="ECO:0000256" key="1">
    <source>
        <dbReference type="SAM" id="Phobius"/>
    </source>
</evidence>
<feature type="transmembrane region" description="Helical" evidence="1">
    <location>
        <begin position="6"/>
        <end position="22"/>
    </location>
</feature>
<name>D9R531_LACSW</name>
<dbReference type="KEGG" id="csh:Closa_2571"/>
<feature type="transmembrane region" description="Helical" evidence="1">
    <location>
        <begin position="34"/>
        <end position="50"/>
    </location>
</feature>
<dbReference type="HOGENOM" id="CLU_158611_0_0_9"/>
<protein>
    <submittedName>
        <fullName evidence="2">Membrane protein</fullName>
    </submittedName>
</protein>
<proteinExistence type="predicted"/>
<dbReference type="OrthoDB" id="9814848at2"/>
<dbReference type="eggNOG" id="ENOG50330D0">
    <property type="taxonomic scope" value="Bacteria"/>
</dbReference>
<evidence type="ECO:0000313" key="2">
    <source>
        <dbReference type="EMBL" id="ADL05138.1"/>
    </source>
</evidence>
<keyword evidence="1" id="KW-0812">Transmembrane</keyword>
<keyword evidence="1" id="KW-1133">Transmembrane helix</keyword>
<accession>D9R531</accession>
<keyword evidence="3" id="KW-1185">Reference proteome</keyword>
<dbReference type="STRING" id="610130.Closa_2571"/>
<reference evidence="2" key="1">
    <citation type="submission" date="2010-07" db="EMBL/GenBank/DDBJ databases">
        <title>Complete sequence of Clostridium saccharolyticum WM1.</title>
        <authorList>
            <consortium name="US DOE Joint Genome Institute"/>
            <person name="Lucas S."/>
            <person name="Copeland A."/>
            <person name="Lapidus A."/>
            <person name="Cheng J.-F."/>
            <person name="Bruce D."/>
            <person name="Goodwin L."/>
            <person name="Pitluck S."/>
            <person name="Chertkov O."/>
            <person name="Detter J.C."/>
            <person name="Han C."/>
            <person name="Tapia R."/>
            <person name="Land M."/>
            <person name="Hauser L."/>
            <person name="Chang Y.-J."/>
            <person name="Jeffries C."/>
            <person name="Kyrpides N."/>
            <person name="Ivanova N."/>
            <person name="Mikhailova N."/>
            <person name="Mouttaki H."/>
            <person name="Lin L."/>
            <person name="Zhou J."/>
            <person name="Hemme C.L."/>
            <person name="Woyke T."/>
        </authorList>
    </citation>
    <scope>NUCLEOTIDE SEQUENCE [LARGE SCALE GENOMIC DNA]</scope>
    <source>
        <strain evidence="2">WM1</strain>
    </source>
</reference>